<keyword evidence="2" id="KW-0813">Transport</keyword>
<dbReference type="GO" id="GO:0045053">
    <property type="term" value="P:protein retention in Golgi apparatus"/>
    <property type="evidence" value="ECO:0007669"/>
    <property type="project" value="TreeGrafter"/>
</dbReference>
<organism evidence="8 9">
    <name type="scientific">Henningerozyma blattae (strain ATCC 34711 / CBS 6284 / DSM 70876 / NBRC 10599 / NRRL Y-10934 / UCD 77-7)</name>
    <name type="common">Yeast</name>
    <name type="synonym">Tetrapisispora blattae</name>
    <dbReference type="NCBI Taxonomy" id="1071380"/>
    <lineage>
        <taxon>Eukaryota</taxon>
        <taxon>Fungi</taxon>
        <taxon>Dikarya</taxon>
        <taxon>Ascomycota</taxon>
        <taxon>Saccharomycotina</taxon>
        <taxon>Saccharomycetes</taxon>
        <taxon>Saccharomycetales</taxon>
        <taxon>Saccharomycetaceae</taxon>
        <taxon>Henningerozyma</taxon>
    </lineage>
</organism>
<feature type="domain" description="Vacuolar protein sorting-associated protein 13 VPS13 adaptor binding" evidence="6">
    <location>
        <begin position="1851"/>
        <end position="2406"/>
    </location>
</feature>
<dbReference type="InParanoid" id="I2H498"/>
<comment type="similarity">
    <text evidence="1">Belongs to the VPS13 family.</text>
</comment>
<dbReference type="STRING" id="1071380.I2H498"/>
<evidence type="ECO:0000256" key="3">
    <source>
        <dbReference type="ARBA" id="ARBA00023055"/>
    </source>
</evidence>
<dbReference type="OMA" id="AKSHWEP"/>
<evidence type="ECO:0000256" key="4">
    <source>
        <dbReference type="SAM" id="MobiDB-lite"/>
    </source>
</evidence>
<sequence length="3063" mass="353057">MFEEIGVRILNRIVGEYVEGVDSSQLELAVWDGTVSLQNVKIKKSCLQSLGFSSVEVYEGIIGELQIKLSWLHLRDQPVTITMKNVALRSRPCDLETMNKYADATRQSDKMKEVASWEKKNPNGKIVTPTKVSPFMISLETKILNNLQVFVDNVSLEYMDKETMLAKEPISVVAFLKKIKIQSTDENWRSIEKITSKNIFKVVKVSSLCILHKEDLHRESHAFSIDDLLTISENYKNLIKLGYRYVLKPISLTGKCTLYHLNSNNQHRVKFSFGIEELDFTLNNRFYDNYLHHKYALNRKNELIEMRTSQPENTIHENSREWIKFYATCIKRKIHLRNKNRTWKHIEKTGKRRREYIKLWLKKLEKKDIDLELEDEKEEEQLQYLHEKLPAEQIIIFRKISRDIFNQSQESKVHLIHKQVLSTKNWLWSWWKSDTANTNKNDIDSYLNEDLTFKFTSQEKAELLKILEYDSNDNFTDSENDRPKDSNPSFKFEISINTVNIKMERSDIVRPMTTLTSEKLHIKYIMDTNYSEFQLLATTFDIENGSMNNSYTKLLSVENIRDPDSKYSSLTPNVDFRIKTRGKDENRRTKIECDLLGLTINYHMDYFIQVPKFFMAPLSPFISMDKLVQERFYRFSGWTPKGKRRIWRQFLKKQQTTFKVQVGFATFVFPNHPHDEYTGVAVLDGHDLIVFDTPIPERTIEELQSFSIEKFCTVDNNILMRLMLEKLILYMTDAELLVGPGIKAIKHTMVTSHLANKYAVVPKRFLKMVLDITRSVRSLHVPFCILHSDFDDAYLAFSDIQFQIVAFIFTRCFPVSFDYHTGDEFNEFIDPTYDPQTRIDAKIEWVYFAHQDSTPEKLSRKFLELDFNFKNFNLPLHKVTNPELWKLQKLFDIKGGYFNLKVNTGPTHISVHVSIPEVAIHEFTALDDISQNLITTKLDSQSDLCFNLRYERCQRIAFFQDNYLEIFDHEIYLDLNGLEITLSPMSICCLSSYAIVSFTKPYQQWAPNDILVHNDESSEASPSKTRLLYRSLNTSILLKDMDSNIIVSLEAPLFQYELLAWPEHKKNIITFPELRLVENKYAPIDLPSKFPYIMEIKSIAPYKMINESFDMERPETKFGSFLFLRFLSVSVVYKPLVFYKLFNFLQTFKMLNQNFSYAANKTFKKHPVTVIRNGKYDIWVDSIDVHIPKAVDIQNGICDYTTLSCKNIFTTMNWDKKSELYSRYWGIISIQAYSEVYLRNENHEPISILDPFSLFSKKQFKFSKEGNNSTESFYSISPVNVHISEFQISTLTGILNSVKSITGSSTPFTILSNSLLDVFGYEHYTLYEIQNYLSTAKINEVRSTFLENINIPVIKIFVYHGDLSGTKIRRNLLLSTVLSAISVENLRDANGKDALNVICQRISVKNHKDNSIKHIKVLKCRQSKHPHINISILKNENKTDTLSYSISLRNMELSLDLALIKMVISFFKQCSRKHSSSVLDGKDSILPLANSTSDSEKKNEVTYKFKLIRSQISFLFGKQSNPYGVLYFKLTNLELLFGTTFDMLLKNFSSYFIENNKKEEKMYIIKTFSGYCKDYGSDSGVLKHKFNINFEKLTMKISLNQIRMMREFNKNIHQMINEIKLFGSKVTNKKRGTIFSLMSKSIKDSFSHSDFSSSSSSTVSENETEQLTSITRNEYLIAWQGINITLLGDIDMLPIMSIGVNPFNLTYKQLNLGFEIQTSWEIFSKVFNYSQSCWEPILDEFPLTLHLRKLENTHPALLFEVLSGKITEFTMSAKTLSILSNIPRLLQEPPIKDIEEPILPYSIVNDTEFDLTIWEFHPEIKKKINFKKLQPGSEISWGFEGCGNHKTAVESDNIICVSISALGKECIYNVVTNTEGERLFVLDDDNTKEKNRVVCELKELKENIKQITFRSTIEIKNLTNVDLEFEISDPSGGSLKSACIEPNAVLNVPITKISESRIRMRPKTDIPYSWCKEDIHWKDLLKGALSLSSLASDGVTYQNFEVTDICNSEESFAKSYPHMKIIVTVPIILQNLLPLDMSFTITQGKEVIKPLTVLKEHEKMVISEANLYKDSHIHIKHLGKSEISYTSACVINSKSVTSEEEDHVIPLASKEKNEIFLGLHSERLFKTRSKLIRIYSPYLIVNETGQELFLKNIVGDMKESDCEMNLIKGNSRSQLFSLLEAGNDKNGKQITKLHKTKWSEDLCFNMLDQSFEVVLWDKNKDTCSKLGLTVTQGFGYDILSKIIKVKPRFTIINNLDSNLEIGDIKCNSLMNIPKGKSVPLLRVPEHIEDFLRIRAFAETSIWSDPISIAGIGETFLKISKNERDSVLLKIVVVSEQASLIIRISNSNNYWPFAIRNYTKHEFTVYQKKPEHYCGKYSNLTNRFPEIQKYVVPGHSVIPFAWDIPSVEHKRLVVNCEGHEKEVHLLELGSSNSMKVPGKFLTETSEAVSMTVSREGAITVLDIKDAASKKLRRLKTGASSMFNNKKKELKSDNNLEELPLLRRISIKIDGLGISLINISLQEFCYIQAKGIELLYDSTDMYNTFTWKLRAIQIDNQMFNAKYENILYPVITRKHYQNNPYVFSGSIRKMKLKDERSIECYKFVMMTINEFALKVDEGFLVEILNFSKAFDNIIDDEEETTELLEDNSQIIEAENIKEIRDSIFKNVKIFELIIINAVKFHFSFTGYDKMYSTREQRKLRTYKQNRALMLINFYTVALGDINEAKIKMKRLKLKNLQVPYSALVRSIEMHYRQQFFYQFHKILGSSSYIGNPVGLFNSFNTEFRDWVDGSSQRSSTPDLGDHSKHGSGVVGKGINGVRHVGKSISGFKNGSIRLALPKSFHHHHNKSAARKSSSLGVSPSNNSTSSLEAPLSDVSSVVSELVPPSHDVSSFVERREKSLIDITHSVSHELHHIGSDFKNSSFGSSSVFDDSGVHRVRLPRLIGPDGVIKDYDPTDAQGQSWLKTVGHGKFIKDTYLGHVQTGGDQVVLVSDIHILGIQLPKETILWKVSYKNVTKIAPSKEFLTINLKQDDPMKLQFDDVNKCKIVYKKAQNALTNFNLHQNGEV</sequence>
<dbReference type="PANTHER" id="PTHR16166">
    <property type="entry name" value="VACUOLAR PROTEIN SORTING-ASSOCIATED PROTEIN VPS13"/>
    <property type="match status" value="1"/>
</dbReference>
<feature type="region of interest" description="Disordered" evidence="4">
    <location>
        <begin position="2788"/>
        <end position="2812"/>
    </location>
</feature>
<dbReference type="Pfam" id="PF25036">
    <property type="entry name" value="VPS13_VAB"/>
    <property type="match status" value="1"/>
</dbReference>
<feature type="domain" description="Intermembrane lipid transfer protein VPS13-like C-terminal" evidence="7">
    <location>
        <begin position="2934"/>
        <end position="3028"/>
    </location>
</feature>
<evidence type="ECO:0000259" key="7">
    <source>
        <dbReference type="Pfam" id="PF25037"/>
    </source>
</evidence>
<dbReference type="PANTHER" id="PTHR16166:SF93">
    <property type="entry name" value="INTERMEMBRANE LIPID TRANSFER PROTEIN VPS13"/>
    <property type="match status" value="1"/>
</dbReference>
<evidence type="ECO:0000313" key="9">
    <source>
        <dbReference type="Proteomes" id="UP000002866"/>
    </source>
</evidence>
<evidence type="ECO:0000313" key="8">
    <source>
        <dbReference type="EMBL" id="CCH61200.1"/>
    </source>
</evidence>
<dbReference type="InterPro" id="IPR009543">
    <property type="entry name" value="VPS13_VAB"/>
</dbReference>
<dbReference type="GeneID" id="14496193"/>
<feature type="region of interest" description="Disordered" evidence="4">
    <location>
        <begin position="2841"/>
        <end position="2866"/>
    </location>
</feature>
<keyword evidence="3" id="KW-0445">Lipid transport</keyword>
<evidence type="ECO:0000259" key="5">
    <source>
        <dbReference type="Pfam" id="PF12624"/>
    </source>
</evidence>
<dbReference type="InterPro" id="IPR026854">
    <property type="entry name" value="VPS13_N"/>
</dbReference>
<keyword evidence="9" id="KW-1185">Reference proteome</keyword>
<dbReference type="HOGENOM" id="CLU_000135_0_0_1"/>
<dbReference type="RefSeq" id="XP_004180719.1">
    <property type="nucleotide sequence ID" value="XM_004180671.1"/>
</dbReference>
<gene>
    <name evidence="8" type="primary">TBLA0E01410</name>
    <name evidence="8" type="ORF">TBLA_0E01410</name>
</gene>
<dbReference type="Pfam" id="PF12624">
    <property type="entry name" value="VPS13_N"/>
    <property type="match status" value="1"/>
</dbReference>
<accession>I2H498</accession>
<feature type="compositionally biased region" description="Low complexity" evidence="4">
    <location>
        <begin position="2850"/>
        <end position="2866"/>
    </location>
</feature>
<dbReference type="KEGG" id="tbl:TBLA_0E01410"/>
<evidence type="ECO:0000256" key="1">
    <source>
        <dbReference type="ARBA" id="ARBA00006545"/>
    </source>
</evidence>
<evidence type="ECO:0000259" key="6">
    <source>
        <dbReference type="Pfam" id="PF25036"/>
    </source>
</evidence>
<dbReference type="Proteomes" id="UP000002866">
    <property type="component" value="Chromosome 5"/>
</dbReference>
<feature type="domain" description="Chorein N-terminal" evidence="5">
    <location>
        <begin position="1"/>
        <end position="597"/>
    </location>
</feature>
<dbReference type="GO" id="GO:0006869">
    <property type="term" value="P:lipid transport"/>
    <property type="evidence" value="ECO:0007669"/>
    <property type="project" value="UniProtKB-KW"/>
</dbReference>
<dbReference type="eggNOG" id="KOG1809">
    <property type="taxonomic scope" value="Eukaryota"/>
</dbReference>
<dbReference type="Pfam" id="PF25037">
    <property type="entry name" value="VPS13_C"/>
    <property type="match status" value="1"/>
</dbReference>
<evidence type="ECO:0000256" key="2">
    <source>
        <dbReference type="ARBA" id="ARBA00022448"/>
    </source>
</evidence>
<dbReference type="OrthoDB" id="428159at2759"/>
<proteinExistence type="inferred from homology"/>
<dbReference type="GO" id="GO:0006623">
    <property type="term" value="P:protein targeting to vacuole"/>
    <property type="evidence" value="ECO:0007669"/>
    <property type="project" value="TreeGrafter"/>
</dbReference>
<reference evidence="8 9" key="1">
    <citation type="journal article" date="2011" name="Proc. Natl. Acad. Sci. U.S.A.">
        <title>Evolutionary erosion of yeast sex chromosomes by mating-type switching accidents.</title>
        <authorList>
            <person name="Gordon J.L."/>
            <person name="Armisen D."/>
            <person name="Proux-Wera E."/>
            <person name="Oheigeartaigh S.S."/>
            <person name="Byrne K.P."/>
            <person name="Wolfe K.H."/>
        </authorList>
    </citation>
    <scope>NUCLEOTIDE SEQUENCE [LARGE SCALE GENOMIC DNA]</scope>
    <source>
        <strain evidence="9">ATCC 34711 / CBS 6284 / DSM 70876 / NBRC 10599 / NRRL Y-10934 / UCD 77-7</strain>
    </source>
</reference>
<dbReference type="InterPro" id="IPR026847">
    <property type="entry name" value="VPS13"/>
</dbReference>
<evidence type="ECO:0008006" key="10">
    <source>
        <dbReference type="Google" id="ProtNLM"/>
    </source>
</evidence>
<dbReference type="EMBL" id="HE806320">
    <property type="protein sequence ID" value="CCH61200.1"/>
    <property type="molecule type" value="Genomic_DNA"/>
</dbReference>
<protein>
    <recommendedName>
        <fullName evidence="10">Vacuolar protein sorting-associated protein</fullName>
    </recommendedName>
</protein>
<name>I2H498_HENB6</name>
<dbReference type="InterPro" id="IPR056748">
    <property type="entry name" value="VPS13-like_C"/>
</dbReference>